<protein>
    <submittedName>
        <fullName evidence="2">DUF4261 domain-containing protein</fullName>
    </submittedName>
</protein>
<sequence>MGLFSFFKKNSKKEKQDKNEILLGMVLLKEPNSMKIKPVIEELRDKWKLKVNDKDSGDETSVLIIDNYQIAIGNMPIPIPGNEIEETASFNYYWENGKTESSEHKGHIIVSITNCGKNPIKENLLFNKIISSILNNSKSLGVYIGGRTLLLSKDFYQGNVEDISEENLPINNLIYFGIRSEHNKNSIYTYGLKDFRKQEMEIIESKHSLEDLLGMMYNLTSYVLENDVILKDGETIGMSETQKLKIKQSKGKNLEGQTLKIDY</sequence>
<gene>
    <name evidence="2" type="ORF">EGI31_10055</name>
</gene>
<dbReference type="EMBL" id="RJUF01000024">
    <property type="protein sequence ID" value="MCP9763301.1"/>
    <property type="molecule type" value="Genomic_DNA"/>
</dbReference>
<organism evidence="2 3">
    <name type="scientific">Lacihabitans soyangensis</name>
    <dbReference type="NCBI Taxonomy" id="869394"/>
    <lineage>
        <taxon>Bacteria</taxon>
        <taxon>Pseudomonadati</taxon>
        <taxon>Bacteroidota</taxon>
        <taxon>Cytophagia</taxon>
        <taxon>Cytophagales</taxon>
        <taxon>Leadbetterellaceae</taxon>
        <taxon>Lacihabitans</taxon>
    </lineage>
</organism>
<dbReference type="AlphaFoldDB" id="A0AAE3H3B6"/>
<evidence type="ECO:0000313" key="2">
    <source>
        <dbReference type="EMBL" id="MCP9763301.1"/>
    </source>
</evidence>
<dbReference type="Proteomes" id="UP001204144">
    <property type="component" value="Unassembled WGS sequence"/>
</dbReference>
<accession>A0AAE3H3B6</accession>
<reference evidence="2 3" key="1">
    <citation type="submission" date="2018-11" db="EMBL/GenBank/DDBJ databases">
        <title>Novel bacteria species description.</title>
        <authorList>
            <person name="Han J.-H."/>
        </authorList>
    </citation>
    <scope>NUCLEOTIDE SEQUENCE [LARGE SCALE GENOMIC DNA]</scope>
    <source>
        <strain evidence="2 3">KCTC23259</strain>
    </source>
</reference>
<evidence type="ECO:0000259" key="1">
    <source>
        <dbReference type="Pfam" id="PF14080"/>
    </source>
</evidence>
<dbReference type="Pfam" id="PF14080">
    <property type="entry name" value="DUF4261"/>
    <property type="match status" value="1"/>
</dbReference>
<comment type="caution">
    <text evidence="2">The sequence shown here is derived from an EMBL/GenBank/DDBJ whole genome shotgun (WGS) entry which is preliminary data.</text>
</comment>
<dbReference type="InterPro" id="IPR025357">
    <property type="entry name" value="DUF4261"/>
</dbReference>
<evidence type="ECO:0000313" key="3">
    <source>
        <dbReference type="Proteomes" id="UP001204144"/>
    </source>
</evidence>
<keyword evidence="3" id="KW-1185">Reference proteome</keyword>
<proteinExistence type="predicted"/>
<feature type="domain" description="DUF4261" evidence="1">
    <location>
        <begin position="188"/>
        <end position="261"/>
    </location>
</feature>
<name>A0AAE3H3B6_9BACT</name>